<dbReference type="SMART" id="SM00871">
    <property type="entry name" value="AraC_E_bind"/>
    <property type="match status" value="1"/>
</dbReference>
<dbReference type="GO" id="GO:0043565">
    <property type="term" value="F:sequence-specific DNA binding"/>
    <property type="evidence" value="ECO:0007669"/>
    <property type="project" value="InterPro"/>
</dbReference>
<evidence type="ECO:0000313" key="6">
    <source>
        <dbReference type="Proteomes" id="UP000002730"/>
    </source>
</evidence>
<dbReference type="OrthoDB" id="9801123at2"/>
<keyword evidence="1" id="KW-0805">Transcription regulation</keyword>
<keyword evidence="3" id="KW-0804">Transcription</keyword>
<evidence type="ECO:0000313" key="5">
    <source>
        <dbReference type="EMBL" id="ADL53025.1"/>
    </source>
</evidence>
<dbReference type="Proteomes" id="UP000002730">
    <property type="component" value="Chromosome"/>
</dbReference>
<accession>D9SV51</accession>
<dbReference type="Gene3D" id="3.20.80.10">
    <property type="entry name" value="Regulatory factor, effector binding domain"/>
    <property type="match status" value="1"/>
</dbReference>
<reference evidence="5 6" key="1">
    <citation type="submission" date="2010-08" db="EMBL/GenBank/DDBJ databases">
        <title>Complete sequence of Clostridium cellulovorans 743B.</title>
        <authorList>
            <consortium name="US DOE Joint Genome Institute"/>
            <person name="Lucas S."/>
            <person name="Copeland A."/>
            <person name="Lapidus A."/>
            <person name="Cheng J.-F."/>
            <person name="Bruce D."/>
            <person name="Goodwin L."/>
            <person name="Pitluck S."/>
            <person name="Chertkov O."/>
            <person name="Detter J.C."/>
            <person name="Han C."/>
            <person name="Tapia R."/>
            <person name="Land M."/>
            <person name="Hauser L."/>
            <person name="Chang Y.-J."/>
            <person name="Jeffries C."/>
            <person name="Kyrpides N."/>
            <person name="Ivanova N."/>
            <person name="Mikhailova N."/>
            <person name="Hemme C.L."/>
            <person name="Woyke T."/>
        </authorList>
    </citation>
    <scope>NUCLEOTIDE SEQUENCE [LARGE SCALE GENOMIC DNA]</scope>
    <source>
        <strain evidence="6">ATCC 35296 / DSM 3052 / OCM 3 / 743B</strain>
    </source>
</reference>
<dbReference type="EMBL" id="CP002160">
    <property type="protein sequence ID" value="ADL53025.1"/>
    <property type="molecule type" value="Genomic_DNA"/>
</dbReference>
<proteinExistence type="predicted"/>
<dbReference type="PROSITE" id="PS01124">
    <property type="entry name" value="HTH_ARAC_FAMILY_2"/>
    <property type="match status" value="1"/>
</dbReference>
<evidence type="ECO:0000259" key="4">
    <source>
        <dbReference type="PROSITE" id="PS01124"/>
    </source>
</evidence>
<name>D9SV51_CLOC7</name>
<dbReference type="InterPro" id="IPR050959">
    <property type="entry name" value="MarA-like"/>
</dbReference>
<dbReference type="HOGENOM" id="CLU_000445_81_1_9"/>
<dbReference type="eggNOG" id="COG3708">
    <property type="taxonomic scope" value="Bacteria"/>
</dbReference>
<organism evidence="5 6">
    <name type="scientific">Clostridium cellulovorans (strain ATCC 35296 / DSM 3052 / OCM 3 / 743B)</name>
    <dbReference type="NCBI Taxonomy" id="573061"/>
    <lineage>
        <taxon>Bacteria</taxon>
        <taxon>Bacillati</taxon>
        <taxon>Bacillota</taxon>
        <taxon>Clostridia</taxon>
        <taxon>Eubacteriales</taxon>
        <taxon>Clostridiaceae</taxon>
        <taxon>Clostridium</taxon>
    </lineage>
</organism>
<dbReference type="InterPro" id="IPR011256">
    <property type="entry name" value="Reg_factor_effector_dom_sf"/>
</dbReference>
<dbReference type="Pfam" id="PF14526">
    <property type="entry name" value="Cass2"/>
    <property type="match status" value="1"/>
</dbReference>
<dbReference type="GO" id="GO:0003700">
    <property type="term" value="F:DNA-binding transcription factor activity"/>
    <property type="evidence" value="ECO:0007669"/>
    <property type="project" value="InterPro"/>
</dbReference>
<protein>
    <submittedName>
        <fullName evidence="5">Transcriptional regulator, AraC family</fullName>
    </submittedName>
</protein>
<dbReference type="PANTHER" id="PTHR47504:SF5">
    <property type="entry name" value="RIGHT ORIGIN-BINDING PROTEIN"/>
    <property type="match status" value="1"/>
</dbReference>
<evidence type="ECO:0000256" key="3">
    <source>
        <dbReference type="ARBA" id="ARBA00023163"/>
    </source>
</evidence>
<sequence length="284" mass="32971">MVWLDRMNSAINYIEENLDGEIEMGEVARRACCSEYHFTRMFSFITDIPLNEYIRRRKLTLAGFELKNSDIKIIDLANKYGYDSPNSFTRAFQGMHGVTPSEARILGVEIKSYAPISFLITINGGIGMNYRIVEEDALTLFGISLTTRREESFETIPDFWNKCEEERITYKIVEAGHGNERTLLKSVLYDMDNEMMKYMIGLDMPEEGVSDEFEVVTIPAKTWAVFPLVLEKPEDSITSIWKRIFTEWFPNSGYELDEGSWQERCHWRDDGKMIVEAWVPVVKN</sequence>
<gene>
    <name evidence="5" type="ordered locus">Clocel_3345</name>
</gene>
<dbReference type="SUPFAM" id="SSF55136">
    <property type="entry name" value="Probable bacterial effector-binding domain"/>
    <property type="match status" value="1"/>
</dbReference>
<dbReference type="KEGG" id="ccb:Clocel_3345"/>
<evidence type="ECO:0000256" key="2">
    <source>
        <dbReference type="ARBA" id="ARBA00023125"/>
    </source>
</evidence>
<dbReference type="STRING" id="573061.Clocel_3345"/>
<dbReference type="SUPFAM" id="SSF46689">
    <property type="entry name" value="Homeodomain-like"/>
    <property type="match status" value="2"/>
</dbReference>
<dbReference type="eggNOG" id="COG2207">
    <property type="taxonomic scope" value="Bacteria"/>
</dbReference>
<dbReference type="InterPro" id="IPR009057">
    <property type="entry name" value="Homeodomain-like_sf"/>
</dbReference>
<keyword evidence="2" id="KW-0238">DNA-binding</keyword>
<dbReference type="InterPro" id="IPR020449">
    <property type="entry name" value="Tscrpt_reg_AraC-type_HTH"/>
</dbReference>
<dbReference type="Pfam" id="PF12833">
    <property type="entry name" value="HTH_18"/>
    <property type="match status" value="1"/>
</dbReference>
<dbReference type="PANTHER" id="PTHR47504">
    <property type="entry name" value="RIGHT ORIGIN-BINDING PROTEIN"/>
    <property type="match status" value="1"/>
</dbReference>
<dbReference type="Gene3D" id="1.10.10.60">
    <property type="entry name" value="Homeodomain-like"/>
    <property type="match status" value="2"/>
</dbReference>
<dbReference type="InterPro" id="IPR010499">
    <property type="entry name" value="AraC_E-bd"/>
</dbReference>
<dbReference type="InterPro" id="IPR029441">
    <property type="entry name" value="Cass2"/>
</dbReference>
<dbReference type="SMART" id="SM00342">
    <property type="entry name" value="HTH_ARAC"/>
    <property type="match status" value="1"/>
</dbReference>
<dbReference type="PRINTS" id="PR00032">
    <property type="entry name" value="HTHARAC"/>
</dbReference>
<feature type="domain" description="HTH araC/xylS-type" evidence="4">
    <location>
        <begin position="8"/>
        <end position="106"/>
    </location>
</feature>
<keyword evidence="6" id="KW-1185">Reference proteome</keyword>
<evidence type="ECO:0000256" key="1">
    <source>
        <dbReference type="ARBA" id="ARBA00023015"/>
    </source>
</evidence>
<dbReference type="InterPro" id="IPR018060">
    <property type="entry name" value="HTH_AraC"/>
</dbReference>
<dbReference type="AlphaFoldDB" id="D9SV51"/>